<feature type="region of interest" description="Disordered" evidence="5">
    <location>
        <begin position="771"/>
        <end position="790"/>
    </location>
</feature>
<feature type="compositionally biased region" description="Gly residues" evidence="5">
    <location>
        <begin position="245"/>
        <end position="255"/>
    </location>
</feature>
<dbReference type="Gene3D" id="1.10.880.10">
    <property type="entry name" value="Transcription factor, Skn-1-like, DNA-binding domain"/>
    <property type="match status" value="1"/>
</dbReference>
<dbReference type="InterPro" id="IPR004826">
    <property type="entry name" value="bZIP_Maf"/>
</dbReference>
<evidence type="ECO:0000256" key="2">
    <source>
        <dbReference type="ARBA" id="ARBA00023125"/>
    </source>
</evidence>
<dbReference type="SMART" id="SM00225">
    <property type="entry name" value="BTB"/>
    <property type="match status" value="1"/>
</dbReference>
<evidence type="ECO:0000256" key="1">
    <source>
        <dbReference type="ARBA" id="ARBA00023015"/>
    </source>
</evidence>
<feature type="compositionally biased region" description="Acidic residues" evidence="5">
    <location>
        <begin position="582"/>
        <end position="592"/>
    </location>
</feature>
<feature type="compositionally biased region" description="Basic and acidic residues" evidence="5">
    <location>
        <begin position="593"/>
        <end position="607"/>
    </location>
</feature>
<dbReference type="PROSITE" id="PS00036">
    <property type="entry name" value="BZIP_BASIC"/>
    <property type="match status" value="1"/>
</dbReference>
<name>A0AAJ7XGJ7_PETMA</name>
<feature type="coiled-coil region" evidence="4">
    <location>
        <begin position="852"/>
        <end position="879"/>
    </location>
</feature>
<dbReference type="PANTHER" id="PTHR46105:SF8">
    <property type="entry name" value="TRANSCRIPTION REGULATOR PROTEIN BACH2"/>
    <property type="match status" value="1"/>
</dbReference>
<dbReference type="RefSeq" id="XP_032832477.1">
    <property type="nucleotide sequence ID" value="XM_032976586.1"/>
</dbReference>
<dbReference type="SUPFAM" id="SSF47454">
    <property type="entry name" value="A DNA-binding domain in eukaryotic transcription factors"/>
    <property type="match status" value="1"/>
</dbReference>
<sequence length="1041" mass="109142">MSSPRPAPAPPAFVYERPGHAADVLRQLDEQRRAAASAGSAAGGLCDASVAAGGGRFPAHCAVLAACSDFFRAALALPPAASSPARSGATTERPPDVRTFNLPAEVTVKGLEQILHFAYTGKLYLSQDSYEDIHRTASVLRIRTLEEACFRFLQQKLGGRADGQEPGKAHACGLAEPFQASRHPCFPPEKVASSSSSSGSSNSSRDSKVCSRGPRQTDDREPSKAQACGLARAAQASLDPCATPGDGGGDGGGVFSRGWRRPADVSPQNSGPFERWNEGCSKRAEAVTTGRWSPPETAHAFDPPRGPLPLFRCPLRDMDTSCRVIVSTIRTGGGGGGGHLGRDKKAFAAESRSDVEVFEVEPGARLVTSAAASVVAAAAPPSDAAGPAEAESPHWASDKRHRDADAPPGPPLKRDRGFREFGDFGGGFGGAAPRNDNRRAAAPVAADDRRPSLACPKHRRYQVACSNQDGAAYRGVMSGWWASSEETRTGAAGDRAAAAPRDVVPCRPDPPFAPAWTGVVGEVAPATALDHRGETRFPAHRGDSRPGPALASRVVCGRGFVGRLDMRRVEESEREEGGNDVREEEEEEEEEEKKEQEGEGERERGECRGGGIGFGSDVGGGARAESGVRSEGRPSAVIADASSSPVNLSTSCRLPARHATGSAAPASSSLPASLSPRLPAATPIASCPVLGPQMEAAAVFLQRSLGLRVSSTATSSSLAPAWLPTQPSPQQQQLPPPPPLQPQPPHAPTTATAAALGGGCAVYGGDGTAFSSSGEDSYSDDSDSCASKPDCPEVSLPFPVAGVPEMSRNEFQALLRRHALSAAQLELVHDVRRRSKNRMAARRCRKRKLDCINGLEGDIRKLVSERERALRERELLTVEMAAVRQSCAGLYQTICREVRSCPEHMRLLGPYLPAAVDRPVPDASLPNSTTAATASVRAPLPEVAAPVGAERALRPDLRPVATGEVPRPGERRRGGDGGDGVATVVVQMRAMEWSTPSGGGRGGRARPGDGGKVAQSDVEKDAQDHGKGNGDGFARLQISAS</sequence>
<dbReference type="PROSITE" id="PS50097">
    <property type="entry name" value="BTB"/>
    <property type="match status" value="1"/>
</dbReference>
<feature type="compositionally biased region" description="Gly residues" evidence="5">
    <location>
        <begin position="608"/>
        <end position="622"/>
    </location>
</feature>
<feature type="compositionally biased region" description="Basic and acidic residues" evidence="5">
    <location>
        <begin position="412"/>
        <end position="422"/>
    </location>
</feature>
<feature type="region of interest" description="Disordered" evidence="5">
    <location>
        <begin position="379"/>
        <end position="445"/>
    </location>
</feature>
<feature type="region of interest" description="Disordered" evidence="5">
    <location>
        <begin position="183"/>
        <end position="305"/>
    </location>
</feature>
<dbReference type="Pfam" id="PF03131">
    <property type="entry name" value="bZIP_Maf"/>
    <property type="match status" value="1"/>
</dbReference>
<feature type="domain" description="BTB" evidence="6">
    <location>
        <begin position="46"/>
        <end position="127"/>
    </location>
</feature>
<feature type="compositionally biased region" description="Basic and acidic residues" evidence="5">
    <location>
        <begin position="967"/>
        <end position="976"/>
    </location>
</feature>
<feature type="region of interest" description="Disordered" evidence="5">
    <location>
        <begin position="954"/>
        <end position="1041"/>
    </location>
</feature>
<protein>
    <submittedName>
        <fullName evidence="9 10">Uncharacterized protein LOC116955479</fullName>
    </submittedName>
</protein>
<reference evidence="9 10" key="1">
    <citation type="submission" date="2025-04" db="UniProtKB">
        <authorList>
            <consortium name="RefSeq"/>
        </authorList>
    </citation>
    <scope>IDENTIFICATION</scope>
    <source>
        <tissue evidence="9 10">Sperm</tissue>
    </source>
</reference>
<evidence type="ECO:0000259" key="6">
    <source>
        <dbReference type="PROSITE" id="PS50097"/>
    </source>
</evidence>
<feature type="compositionally biased region" description="Low complexity" evidence="5">
    <location>
        <begin position="379"/>
        <end position="390"/>
    </location>
</feature>
<accession>A0AAJ7XGJ7</accession>
<dbReference type="Pfam" id="PF00651">
    <property type="entry name" value="BTB"/>
    <property type="match status" value="1"/>
</dbReference>
<gene>
    <name evidence="9 10 11" type="primary">LOC116955479</name>
</gene>
<feature type="region of interest" description="Disordered" evidence="5">
    <location>
        <begin position="565"/>
        <end position="650"/>
    </location>
</feature>
<keyword evidence="4" id="KW-0175">Coiled coil</keyword>
<feature type="compositionally biased region" description="Low complexity" evidence="5">
    <location>
        <begin position="193"/>
        <end position="204"/>
    </location>
</feature>
<dbReference type="RefSeq" id="XP_032832478.1">
    <property type="nucleotide sequence ID" value="XM_032976587.1"/>
</dbReference>
<keyword evidence="8" id="KW-1185">Reference proteome</keyword>
<dbReference type="GO" id="GO:0000978">
    <property type="term" value="F:RNA polymerase II cis-regulatory region sequence-specific DNA binding"/>
    <property type="evidence" value="ECO:0007669"/>
    <property type="project" value="TreeGrafter"/>
</dbReference>
<feature type="domain" description="BZIP" evidence="7">
    <location>
        <begin position="832"/>
        <end position="885"/>
    </location>
</feature>
<dbReference type="InterPro" id="IPR004827">
    <property type="entry name" value="bZIP"/>
</dbReference>
<dbReference type="PANTHER" id="PTHR46105">
    <property type="entry name" value="AGAP004733-PA"/>
    <property type="match status" value="1"/>
</dbReference>
<dbReference type="GO" id="GO:0000981">
    <property type="term" value="F:DNA-binding transcription factor activity, RNA polymerase II-specific"/>
    <property type="evidence" value="ECO:0007669"/>
    <property type="project" value="TreeGrafter"/>
</dbReference>
<feature type="compositionally biased region" description="Basic and acidic residues" evidence="5">
    <location>
        <begin position="275"/>
        <end position="285"/>
    </location>
</feature>
<dbReference type="AlphaFoldDB" id="A0AAJ7XGJ7"/>
<feature type="compositionally biased region" description="Polar residues" evidence="5">
    <location>
        <begin position="641"/>
        <end position="650"/>
    </location>
</feature>
<dbReference type="PROSITE" id="PS50217">
    <property type="entry name" value="BZIP"/>
    <property type="match status" value="1"/>
</dbReference>
<dbReference type="InterPro" id="IPR050457">
    <property type="entry name" value="ZnFinger_BTB_dom_contain"/>
</dbReference>
<dbReference type="RefSeq" id="XP_032832476.1">
    <property type="nucleotide sequence ID" value="XM_032976585.1"/>
</dbReference>
<feature type="region of interest" description="Disordered" evidence="5">
    <location>
        <begin position="718"/>
        <end position="752"/>
    </location>
</feature>
<evidence type="ECO:0000256" key="4">
    <source>
        <dbReference type="SAM" id="Coils"/>
    </source>
</evidence>
<keyword evidence="3" id="KW-0804">Transcription</keyword>
<feature type="compositionally biased region" description="Basic and acidic residues" evidence="5">
    <location>
        <begin position="205"/>
        <end position="223"/>
    </location>
</feature>
<feature type="compositionally biased region" description="Low complexity" evidence="5">
    <location>
        <begin position="718"/>
        <end position="733"/>
    </location>
</feature>
<feature type="compositionally biased region" description="Basic and acidic residues" evidence="5">
    <location>
        <begin position="396"/>
        <end position="405"/>
    </location>
</feature>
<feature type="compositionally biased region" description="Basic and acidic residues" evidence="5">
    <location>
        <begin position="565"/>
        <end position="581"/>
    </location>
</feature>
<dbReference type="SUPFAM" id="SSF54695">
    <property type="entry name" value="POZ domain"/>
    <property type="match status" value="1"/>
</dbReference>
<evidence type="ECO:0000259" key="7">
    <source>
        <dbReference type="PROSITE" id="PS50217"/>
    </source>
</evidence>
<keyword evidence="1" id="KW-0805">Transcription regulation</keyword>
<dbReference type="InterPro" id="IPR000210">
    <property type="entry name" value="BTB/POZ_dom"/>
</dbReference>
<dbReference type="InterPro" id="IPR011333">
    <property type="entry name" value="SKP1/BTB/POZ_sf"/>
</dbReference>
<evidence type="ECO:0000313" key="8">
    <source>
        <dbReference type="Proteomes" id="UP001318040"/>
    </source>
</evidence>
<dbReference type="SMART" id="SM00338">
    <property type="entry name" value="BRLZ"/>
    <property type="match status" value="1"/>
</dbReference>
<organism evidence="8 11">
    <name type="scientific">Petromyzon marinus</name>
    <name type="common">Sea lamprey</name>
    <dbReference type="NCBI Taxonomy" id="7757"/>
    <lineage>
        <taxon>Eukaryota</taxon>
        <taxon>Metazoa</taxon>
        <taxon>Chordata</taxon>
        <taxon>Craniata</taxon>
        <taxon>Vertebrata</taxon>
        <taxon>Cyclostomata</taxon>
        <taxon>Hyperoartia</taxon>
        <taxon>Petromyzontiformes</taxon>
        <taxon>Petromyzontidae</taxon>
        <taxon>Petromyzon</taxon>
    </lineage>
</organism>
<dbReference type="InterPro" id="IPR008917">
    <property type="entry name" value="TF_DNA-bd_sf"/>
</dbReference>
<dbReference type="Proteomes" id="UP001318040">
    <property type="component" value="Chromosome 60"/>
</dbReference>
<evidence type="ECO:0000256" key="5">
    <source>
        <dbReference type="SAM" id="MobiDB-lite"/>
    </source>
</evidence>
<evidence type="ECO:0000313" key="11">
    <source>
        <dbReference type="RefSeq" id="XP_032832478.1"/>
    </source>
</evidence>
<proteinExistence type="predicted"/>
<keyword evidence="2" id="KW-0238">DNA-binding</keyword>
<feature type="compositionally biased region" description="Low complexity" evidence="5">
    <location>
        <begin position="225"/>
        <end position="236"/>
    </location>
</feature>
<feature type="compositionally biased region" description="Pro residues" evidence="5">
    <location>
        <begin position="734"/>
        <end position="747"/>
    </location>
</feature>
<evidence type="ECO:0000313" key="10">
    <source>
        <dbReference type="RefSeq" id="XP_032832477.1"/>
    </source>
</evidence>
<evidence type="ECO:0000313" key="9">
    <source>
        <dbReference type="RefSeq" id="XP_032832476.1"/>
    </source>
</evidence>
<feature type="compositionally biased region" description="Basic and acidic residues" evidence="5">
    <location>
        <begin position="1017"/>
        <end position="1028"/>
    </location>
</feature>
<dbReference type="Gene3D" id="3.30.710.10">
    <property type="entry name" value="Potassium Channel Kv1.1, Chain A"/>
    <property type="match status" value="1"/>
</dbReference>
<evidence type="ECO:0000256" key="3">
    <source>
        <dbReference type="ARBA" id="ARBA00023163"/>
    </source>
</evidence>
<dbReference type="KEGG" id="pmrn:116955479"/>